<reference evidence="4 5" key="1">
    <citation type="submission" date="2020-02" db="EMBL/GenBank/DDBJ databases">
        <title>Characterization of phylogenetic diversity of novel bifidobacterial species isolated in Czech ZOOs.</title>
        <authorList>
            <person name="Lugli G.A."/>
            <person name="Vera N.B."/>
            <person name="Ventura M."/>
        </authorList>
    </citation>
    <scope>NUCLEOTIDE SEQUENCE [LARGE SCALE GENOMIC DNA]</scope>
    <source>
        <strain evidence="4 5">DSM 109957</strain>
    </source>
</reference>
<dbReference type="Pfam" id="PF00440">
    <property type="entry name" value="TetR_N"/>
    <property type="match status" value="1"/>
</dbReference>
<dbReference type="GO" id="GO:0003677">
    <property type="term" value="F:DNA binding"/>
    <property type="evidence" value="ECO:0007669"/>
    <property type="project" value="UniProtKB-UniRule"/>
</dbReference>
<evidence type="ECO:0000256" key="1">
    <source>
        <dbReference type="ARBA" id="ARBA00023125"/>
    </source>
</evidence>
<evidence type="ECO:0000259" key="3">
    <source>
        <dbReference type="PROSITE" id="PS50977"/>
    </source>
</evidence>
<evidence type="ECO:0000313" key="4">
    <source>
        <dbReference type="EMBL" id="NMM94382.1"/>
    </source>
</evidence>
<dbReference type="PANTHER" id="PTHR43479">
    <property type="entry name" value="ACREF/ENVCD OPERON REPRESSOR-RELATED"/>
    <property type="match status" value="1"/>
</dbReference>
<dbReference type="PANTHER" id="PTHR43479:SF7">
    <property type="entry name" value="TETR-FAMILY TRANSCRIPTIONAL REGULATOR"/>
    <property type="match status" value="1"/>
</dbReference>
<feature type="DNA-binding region" description="H-T-H motif" evidence="2">
    <location>
        <begin position="30"/>
        <end position="49"/>
    </location>
</feature>
<name>A0A7Y0HTS2_9BIFI</name>
<dbReference type="Pfam" id="PF14278">
    <property type="entry name" value="TetR_C_8"/>
    <property type="match status" value="1"/>
</dbReference>
<comment type="caution">
    <text evidence="4">The sequence shown here is derived from an EMBL/GenBank/DDBJ whole genome shotgun (WGS) entry which is preliminary data.</text>
</comment>
<dbReference type="EMBL" id="JAAIII010000004">
    <property type="protein sequence ID" value="NMM94382.1"/>
    <property type="molecule type" value="Genomic_DNA"/>
</dbReference>
<keyword evidence="5" id="KW-1185">Reference proteome</keyword>
<evidence type="ECO:0000256" key="2">
    <source>
        <dbReference type="PROSITE-ProRule" id="PRU00335"/>
    </source>
</evidence>
<protein>
    <submittedName>
        <fullName evidence="4">TetR family transcriptional regulator</fullName>
    </submittedName>
</protein>
<dbReference type="AlphaFoldDB" id="A0A7Y0HTS2"/>
<keyword evidence="1 2" id="KW-0238">DNA-binding</keyword>
<dbReference type="SUPFAM" id="SSF46689">
    <property type="entry name" value="Homeodomain-like"/>
    <property type="match status" value="1"/>
</dbReference>
<dbReference type="PROSITE" id="PS50977">
    <property type="entry name" value="HTH_TETR_2"/>
    <property type="match status" value="1"/>
</dbReference>
<dbReference type="InterPro" id="IPR001647">
    <property type="entry name" value="HTH_TetR"/>
</dbReference>
<organism evidence="4 5">
    <name type="scientific">Bifidobacterium oedipodis</name>
    <dbReference type="NCBI Taxonomy" id="2675322"/>
    <lineage>
        <taxon>Bacteria</taxon>
        <taxon>Bacillati</taxon>
        <taxon>Actinomycetota</taxon>
        <taxon>Actinomycetes</taxon>
        <taxon>Bifidobacteriales</taxon>
        <taxon>Bifidobacteriaceae</taxon>
        <taxon>Bifidobacterium</taxon>
    </lineage>
</organism>
<gene>
    <name evidence="4" type="ORF">G1C95_1569</name>
</gene>
<sequence>MANTRQTKSKEKIRAAFTQLMNTKGFEAMTVSDIAREAHVNRGTFYMHYIDKFDLRTQLLEEEIDTLTNLIINSEPLSDETQDTETPDKSDPCNYIPNSAILAAITHIKDNYDFFWAISEHGTNMKLHTTMQETLKQLILSQTHNPEYHIDYPGIPEIYAQEILVSAITSIIWLWLRRGCKEDPELIVDIIDRNKTLSPIALLR</sequence>
<evidence type="ECO:0000313" key="5">
    <source>
        <dbReference type="Proteomes" id="UP000532194"/>
    </source>
</evidence>
<dbReference type="RefSeq" id="WP_169172402.1">
    <property type="nucleotide sequence ID" value="NZ_JAAIII010000004.1"/>
</dbReference>
<dbReference type="InterPro" id="IPR050624">
    <property type="entry name" value="HTH-type_Tx_Regulator"/>
</dbReference>
<dbReference type="Proteomes" id="UP000532194">
    <property type="component" value="Unassembled WGS sequence"/>
</dbReference>
<dbReference type="InterPro" id="IPR009057">
    <property type="entry name" value="Homeodomain-like_sf"/>
</dbReference>
<dbReference type="Gene3D" id="1.10.357.10">
    <property type="entry name" value="Tetracycline Repressor, domain 2"/>
    <property type="match status" value="1"/>
</dbReference>
<accession>A0A7Y0HTS2</accession>
<feature type="domain" description="HTH tetR-type" evidence="3">
    <location>
        <begin position="7"/>
        <end position="67"/>
    </location>
</feature>
<proteinExistence type="predicted"/>
<dbReference type="InterPro" id="IPR039532">
    <property type="entry name" value="TetR_C_Firmicutes"/>
</dbReference>